<feature type="compositionally biased region" description="Basic residues" evidence="1">
    <location>
        <begin position="185"/>
        <end position="198"/>
    </location>
</feature>
<organism evidence="2">
    <name type="scientific">Arundo donax</name>
    <name type="common">Giant reed</name>
    <name type="synonym">Donax arundinaceus</name>
    <dbReference type="NCBI Taxonomy" id="35708"/>
    <lineage>
        <taxon>Eukaryota</taxon>
        <taxon>Viridiplantae</taxon>
        <taxon>Streptophyta</taxon>
        <taxon>Embryophyta</taxon>
        <taxon>Tracheophyta</taxon>
        <taxon>Spermatophyta</taxon>
        <taxon>Magnoliopsida</taxon>
        <taxon>Liliopsida</taxon>
        <taxon>Poales</taxon>
        <taxon>Poaceae</taxon>
        <taxon>PACMAD clade</taxon>
        <taxon>Arundinoideae</taxon>
        <taxon>Arundineae</taxon>
        <taxon>Arundo</taxon>
    </lineage>
</organism>
<accession>A0A0A9EUX9</accession>
<name>A0A0A9EUX9_ARUDO</name>
<feature type="compositionally biased region" description="Polar residues" evidence="1">
    <location>
        <begin position="234"/>
        <end position="244"/>
    </location>
</feature>
<feature type="compositionally biased region" description="Basic and acidic residues" evidence="1">
    <location>
        <begin position="173"/>
        <end position="184"/>
    </location>
</feature>
<feature type="compositionally biased region" description="Basic and acidic residues" evidence="1">
    <location>
        <begin position="79"/>
        <end position="89"/>
    </location>
</feature>
<reference evidence="2" key="1">
    <citation type="submission" date="2014-09" db="EMBL/GenBank/DDBJ databases">
        <authorList>
            <person name="Magalhaes I.L.F."/>
            <person name="Oliveira U."/>
            <person name="Santos F.R."/>
            <person name="Vidigal T.H.D.A."/>
            <person name="Brescovit A.D."/>
            <person name="Santos A.J."/>
        </authorList>
    </citation>
    <scope>NUCLEOTIDE SEQUENCE</scope>
    <source>
        <tissue evidence="2">Shoot tissue taken approximately 20 cm above the soil surface</tissue>
    </source>
</reference>
<evidence type="ECO:0000313" key="2">
    <source>
        <dbReference type="EMBL" id="JAE03902.1"/>
    </source>
</evidence>
<protein>
    <submittedName>
        <fullName evidence="2">Uncharacterized protein</fullName>
    </submittedName>
</protein>
<proteinExistence type="predicted"/>
<reference evidence="2" key="2">
    <citation type="journal article" date="2015" name="Data Brief">
        <title>Shoot transcriptome of the giant reed, Arundo donax.</title>
        <authorList>
            <person name="Barrero R.A."/>
            <person name="Guerrero F.D."/>
            <person name="Moolhuijzen P."/>
            <person name="Goolsby J.A."/>
            <person name="Tidwell J."/>
            <person name="Bellgard S.E."/>
            <person name="Bellgard M.I."/>
        </authorList>
    </citation>
    <scope>NUCLEOTIDE SEQUENCE</scope>
    <source>
        <tissue evidence="2">Shoot tissue taken approximately 20 cm above the soil surface</tissue>
    </source>
</reference>
<evidence type="ECO:0000256" key="1">
    <source>
        <dbReference type="SAM" id="MobiDB-lite"/>
    </source>
</evidence>
<dbReference type="EMBL" id="GBRH01193994">
    <property type="protein sequence ID" value="JAE03902.1"/>
    <property type="molecule type" value="Transcribed_RNA"/>
</dbReference>
<feature type="compositionally biased region" description="Basic and acidic residues" evidence="1">
    <location>
        <begin position="155"/>
        <end position="165"/>
    </location>
</feature>
<feature type="region of interest" description="Disordered" evidence="1">
    <location>
        <begin position="23"/>
        <end position="247"/>
    </location>
</feature>
<dbReference type="AlphaFoldDB" id="A0A0A9EUX9"/>
<feature type="compositionally biased region" description="Basic residues" evidence="1">
    <location>
        <begin position="90"/>
        <end position="99"/>
    </location>
</feature>
<feature type="compositionally biased region" description="Basic residues" evidence="1">
    <location>
        <begin position="131"/>
        <end position="154"/>
    </location>
</feature>
<feature type="compositionally biased region" description="Basic and acidic residues" evidence="1">
    <location>
        <begin position="199"/>
        <end position="211"/>
    </location>
</feature>
<sequence length="260" mass="30315">MTKEQKLKAERLRRAKMFAAIIKSGGNKMNDLATVTDPTNEPAKACPADNVSSPDLQPVAKEREGSSVPFEQEGSIATEQEKDSDDEHNRVRKYRKKHHPESDDEKDDSEESYKHSTKRHRSEHSRSHIKDVHKHKHKSHTRDREPRHHHRRRHGSSEDEHEHRSSKSRRRHRDDEHYSDDDGHRSRRHRRDHRSTKRKHEDDRDQSERTLGRSAASPSTSDIKFESEKPPGETAQSSEATTEVPSELRAKIRAMLLEKL</sequence>